<accession>A0A9W6SZG5</accession>
<dbReference type="GO" id="GO:0045048">
    <property type="term" value="P:protein insertion into ER membrane"/>
    <property type="evidence" value="ECO:0007669"/>
    <property type="project" value="InterPro"/>
</dbReference>
<sequence length="325" mass="37512">MSQAAKLQKSLDRFKTRIESGAYYEAEQTIRSITSRYVNAKNYDAATELLYQSSMILMENKKYDEASDLSLYMIEVFNTENELSSERQRSYTQKLTEILSLLPDTDPNLLTISKEISKSLNSLLIPLIESSKINFKIGEKLYYSENFELINLSENYLFLSNDPKALTLLTELAFESYMKDTVQTFGYYLGRLVIPFLILHNVKDAIGSCKIMIEKLKQTDRISKFNFIETEDCEIIDLDESNEDGFNSCFKIINYLQLLIVTVQRANDDNAKNFRVLYKRYSDILEDLGWSARINTIGQIYFGVQIVQKQGNMLQDMMSSFLGGK</sequence>
<comment type="caution">
    <text evidence="2">The sequence shown here is derived from an EMBL/GenBank/DDBJ whole genome shotgun (WGS) entry which is preliminary data.</text>
</comment>
<dbReference type="AlphaFoldDB" id="A0A9W6SZG5"/>
<organism evidence="2 3">
    <name type="scientific">Candida boidinii</name>
    <name type="common">Yeast</name>
    <dbReference type="NCBI Taxonomy" id="5477"/>
    <lineage>
        <taxon>Eukaryota</taxon>
        <taxon>Fungi</taxon>
        <taxon>Dikarya</taxon>
        <taxon>Ascomycota</taxon>
        <taxon>Saccharomycotina</taxon>
        <taxon>Pichiomycetes</taxon>
        <taxon>Pichiales</taxon>
        <taxon>Pichiaceae</taxon>
        <taxon>Ogataea</taxon>
        <taxon>Ogataea/Candida clade</taxon>
    </lineage>
</organism>
<dbReference type="PANTHER" id="PTHR12875">
    <property type="entry name" value="GOLGI TO ER TRAFFIC PROTEIN 4 HOMOLOG"/>
    <property type="match status" value="1"/>
</dbReference>
<dbReference type="InterPro" id="IPR007317">
    <property type="entry name" value="GET4"/>
</dbReference>
<protein>
    <submittedName>
        <fullName evidence="2">Unnamed protein product</fullName>
    </submittedName>
</protein>
<gene>
    <name evidence="2" type="ORF">Cboi02_000305900</name>
</gene>
<evidence type="ECO:0000313" key="3">
    <source>
        <dbReference type="Proteomes" id="UP001165120"/>
    </source>
</evidence>
<name>A0A9W6SZG5_CANBO</name>
<comment type="similarity">
    <text evidence="1">Belongs to the GET4 family.</text>
</comment>
<dbReference type="Gene3D" id="1.25.40.10">
    <property type="entry name" value="Tetratricopeptide repeat domain"/>
    <property type="match status" value="1"/>
</dbReference>
<dbReference type="InterPro" id="IPR011990">
    <property type="entry name" value="TPR-like_helical_dom_sf"/>
</dbReference>
<dbReference type="EMBL" id="BSXN01000998">
    <property type="protein sequence ID" value="GME71043.1"/>
    <property type="molecule type" value="Genomic_DNA"/>
</dbReference>
<dbReference type="PANTHER" id="PTHR12875:SF0">
    <property type="entry name" value="GOLGI TO ER TRAFFIC PROTEIN 4 HOMOLOG"/>
    <property type="match status" value="1"/>
</dbReference>
<reference evidence="2" key="1">
    <citation type="submission" date="2023-04" db="EMBL/GenBank/DDBJ databases">
        <title>Candida boidinii NBRC 10035.</title>
        <authorList>
            <person name="Ichikawa N."/>
            <person name="Sato H."/>
            <person name="Tonouchi N."/>
        </authorList>
    </citation>
    <scope>NUCLEOTIDE SEQUENCE</scope>
    <source>
        <strain evidence="2">NBRC 10035</strain>
    </source>
</reference>
<dbReference type="GO" id="GO:0072380">
    <property type="term" value="C:TRC complex"/>
    <property type="evidence" value="ECO:0007669"/>
    <property type="project" value="TreeGrafter"/>
</dbReference>
<evidence type="ECO:0000313" key="2">
    <source>
        <dbReference type="EMBL" id="GME71043.1"/>
    </source>
</evidence>
<dbReference type="Pfam" id="PF04190">
    <property type="entry name" value="GET4"/>
    <property type="match status" value="1"/>
</dbReference>
<evidence type="ECO:0000256" key="1">
    <source>
        <dbReference type="ARBA" id="ARBA00005351"/>
    </source>
</evidence>
<dbReference type="Proteomes" id="UP001165120">
    <property type="component" value="Unassembled WGS sequence"/>
</dbReference>
<keyword evidence="3" id="KW-1185">Reference proteome</keyword>
<proteinExistence type="inferred from homology"/>